<feature type="signal peptide" evidence="1">
    <location>
        <begin position="1"/>
        <end position="36"/>
    </location>
</feature>
<organism evidence="2 3">
    <name type="scientific">Mesorhizobium waimense</name>
    <dbReference type="NCBI Taxonomy" id="1300307"/>
    <lineage>
        <taxon>Bacteria</taxon>
        <taxon>Pseudomonadati</taxon>
        <taxon>Pseudomonadota</taxon>
        <taxon>Alphaproteobacteria</taxon>
        <taxon>Hyphomicrobiales</taxon>
        <taxon>Phyllobacteriaceae</taxon>
        <taxon>Mesorhizobium</taxon>
    </lineage>
</organism>
<evidence type="ECO:0000313" key="3">
    <source>
        <dbReference type="Proteomes" id="UP000272706"/>
    </source>
</evidence>
<dbReference type="Gene3D" id="2.180.10.10">
    <property type="entry name" value="RHS repeat-associated core"/>
    <property type="match status" value="1"/>
</dbReference>
<accession>A0A3A5JSH5</accession>
<dbReference type="OrthoDB" id="8100201at2"/>
<protein>
    <recommendedName>
        <fullName evidence="4">RHS repeat protein</fullName>
    </recommendedName>
</protein>
<proteinExistence type="predicted"/>
<name>A0A3A5JSH5_9HYPH</name>
<comment type="caution">
    <text evidence="2">The sequence shown here is derived from an EMBL/GenBank/DDBJ whole genome shotgun (WGS) entry which is preliminary data.</text>
</comment>
<reference evidence="2 3" key="1">
    <citation type="submission" date="2018-09" db="EMBL/GenBank/DDBJ databases">
        <title>Mesorhizobium carmichaelinearum sp. nov. isolated from Carmichaelinea spp. root nodules in New Zealand.</title>
        <authorList>
            <person name="De Meyer S.E."/>
        </authorList>
    </citation>
    <scope>NUCLEOTIDE SEQUENCE [LARGE SCALE GENOMIC DNA]</scope>
    <source>
        <strain evidence="2 3">ICMP19557</strain>
    </source>
</reference>
<evidence type="ECO:0008006" key="4">
    <source>
        <dbReference type="Google" id="ProtNLM"/>
    </source>
</evidence>
<dbReference type="EMBL" id="QZWZ01000082">
    <property type="protein sequence ID" value="RJT23902.1"/>
    <property type="molecule type" value="Genomic_DNA"/>
</dbReference>
<evidence type="ECO:0000313" key="2">
    <source>
        <dbReference type="EMBL" id="RJT23902.1"/>
    </source>
</evidence>
<gene>
    <name evidence="2" type="ORF">D3227_38240</name>
</gene>
<keyword evidence="3" id="KW-1185">Reference proteome</keyword>
<evidence type="ECO:0000256" key="1">
    <source>
        <dbReference type="SAM" id="SignalP"/>
    </source>
</evidence>
<dbReference type="Proteomes" id="UP000272706">
    <property type="component" value="Unassembled WGS sequence"/>
</dbReference>
<keyword evidence="1" id="KW-0732">Signal</keyword>
<feature type="chain" id="PRO_5017383764" description="RHS repeat protein" evidence="1">
    <location>
        <begin position="37"/>
        <end position="98"/>
    </location>
</feature>
<dbReference type="AlphaFoldDB" id="A0A3A5JSH5"/>
<sequence>MPAMTRFGKIPLRARRVRTYLAALVLGFLGEFPADASASTSYTYDSLGRLETVLYDNGLCIAYTYDANGNRTAITTISTTPGAPKWGSGVWGCIPWTP</sequence>